<dbReference type="Pfam" id="PF08681">
    <property type="entry name" value="TacA1"/>
    <property type="match status" value="1"/>
</dbReference>
<protein>
    <recommendedName>
        <fullName evidence="9">DUF1778 domain-containing protein</fullName>
    </recommendedName>
</protein>
<keyword evidence="4" id="KW-0238">DNA-binding</keyword>
<dbReference type="Gene3D" id="1.20.5.780">
    <property type="entry name" value="Single helix bin"/>
    <property type="match status" value="1"/>
</dbReference>
<accession>A0AAC8VFN0</accession>
<keyword evidence="3" id="KW-0805">Transcription regulation</keyword>
<evidence type="ECO:0000313" key="8">
    <source>
        <dbReference type="Proteomes" id="UP000029558"/>
    </source>
</evidence>
<dbReference type="PANTHER" id="PTHR35401:SF1">
    <property type="entry name" value="CYTOPLASMIC PROTEIN"/>
    <property type="match status" value="1"/>
</dbReference>
<evidence type="ECO:0000256" key="6">
    <source>
        <dbReference type="ARBA" id="ARBA00049988"/>
    </source>
</evidence>
<evidence type="ECO:0000256" key="4">
    <source>
        <dbReference type="ARBA" id="ARBA00023125"/>
    </source>
</evidence>
<evidence type="ECO:0000256" key="3">
    <source>
        <dbReference type="ARBA" id="ARBA00023015"/>
    </source>
</evidence>
<dbReference type="AlphaFoldDB" id="A0AAC8VFN0"/>
<dbReference type="PANTHER" id="PTHR35401">
    <property type="entry name" value="COPG FAMILY HELIX-TURN-HELIX PROTEIN-RELATED-RELATED"/>
    <property type="match status" value="1"/>
</dbReference>
<dbReference type="Proteomes" id="UP000029558">
    <property type="component" value="Chromosome"/>
</dbReference>
<dbReference type="RefSeq" id="WP_017376501.1">
    <property type="nucleotide sequence ID" value="NZ_CP012508.1"/>
</dbReference>
<evidence type="ECO:0000256" key="1">
    <source>
        <dbReference type="ARBA" id="ARBA00022491"/>
    </source>
</evidence>
<reference evidence="7 8" key="1">
    <citation type="journal article" date="2014" name="Genome Announc.">
        <title>Comparative Genome Analysis of Two Isolates of the Fish Pathogen Piscirickettsia salmonis from Different Hosts Reveals Major Differences in Virulence-Associated Secretion Systems.</title>
        <authorList>
            <person name="Bohle H."/>
            <person name="Henriquez P."/>
            <person name="Grothusen H."/>
            <person name="Navas E."/>
            <person name="Sandoval A."/>
            <person name="Bustamante F."/>
            <person name="Bustos P."/>
            <person name="Mancilla M."/>
        </authorList>
    </citation>
    <scope>NUCLEOTIDE SEQUENCE [LARGE SCALE GENOMIC DNA]</scope>
    <source>
        <strain evidence="8">B1-32597</strain>
    </source>
</reference>
<evidence type="ECO:0008006" key="9">
    <source>
        <dbReference type="Google" id="ProtNLM"/>
    </source>
</evidence>
<dbReference type="InterPro" id="IPR010985">
    <property type="entry name" value="Ribbon_hlx_hlx"/>
</dbReference>
<dbReference type="GO" id="GO:0006355">
    <property type="term" value="P:regulation of DNA-templated transcription"/>
    <property type="evidence" value="ECO:0007669"/>
    <property type="project" value="InterPro"/>
</dbReference>
<organism evidence="7 8">
    <name type="scientific">Piscirickettsia salmonis</name>
    <dbReference type="NCBI Taxonomy" id="1238"/>
    <lineage>
        <taxon>Bacteria</taxon>
        <taxon>Pseudomonadati</taxon>
        <taxon>Pseudomonadota</taxon>
        <taxon>Gammaproteobacteria</taxon>
        <taxon>Thiotrichales</taxon>
        <taxon>Piscirickettsiaceae</taxon>
        <taxon>Piscirickettsia</taxon>
    </lineage>
</organism>
<name>A0AAC8VFN0_PISSA</name>
<evidence type="ECO:0000313" key="7">
    <source>
        <dbReference type="EMBL" id="ALB21698.1"/>
    </source>
</evidence>
<dbReference type="InterPro" id="IPR014795">
    <property type="entry name" value="TacA_1-like"/>
</dbReference>
<gene>
    <name evidence="7" type="ORF">KU39_514</name>
</gene>
<proteinExistence type="inferred from homology"/>
<keyword evidence="5" id="KW-0804">Transcription</keyword>
<keyword evidence="2" id="KW-1277">Toxin-antitoxin system</keyword>
<dbReference type="EMBL" id="CP012508">
    <property type="protein sequence ID" value="ALB21698.1"/>
    <property type="molecule type" value="Genomic_DNA"/>
</dbReference>
<comment type="similarity">
    <text evidence="6">Belongs to the TacA antitoxin family.</text>
</comment>
<evidence type="ECO:0000256" key="2">
    <source>
        <dbReference type="ARBA" id="ARBA00022649"/>
    </source>
</evidence>
<evidence type="ECO:0000256" key="5">
    <source>
        <dbReference type="ARBA" id="ARBA00023163"/>
    </source>
</evidence>
<dbReference type="SUPFAM" id="SSF47598">
    <property type="entry name" value="Ribbon-helix-helix"/>
    <property type="match status" value="1"/>
</dbReference>
<sequence length="88" mass="10034">MAKVTPISMRTTAEQFDLLTKAANALNIDRTSFILNIACREAENVLLDRRLFQLNDEAFDAFEAALDEPLTQPEKLKRLLTEPAPWEK</sequence>
<keyword evidence="1" id="KW-0678">Repressor</keyword>
<dbReference type="GO" id="GO:0003677">
    <property type="term" value="F:DNA binding"/>
    <property type="evidence" value="ECO:0007669"/>
    <property type="project" value="UniProtKB-KW"/>
</dbReference>